<dbReference type="PROSITE" id="PS51354">
    <property type="entry name" value="GLUTAREDOXIN_2"/>
    <property type="match status" value="1"/>
</dbReference>
<dbReference type="EMBL" id="NWVD01000004">
    <property type="protein sequence ID" value="PCG08757.1"/>
    <property type="molecule type" value="Genomic_DNA"/>
</dbReference>
<feature type="domain" description="Glutaredoxin" evidence="8">
    <location>
        <begin position="4"/>
        <end position="64"/>
    </location>
</feature>
<keyword evidence="10" id="KW-1185">Reference proteome</keyword>
<comment type="caution">
    <text evidence="9">The sequence shown here is derived from an EMBL/GenBank/DDBJ whole genome shotgun (WGS) entry which is preliminary data.</text>
</comment>
<keyword evidence="6 7" id="KW-0676">Redox-active center</keyword>
<reference evidence="9 10" key="1">
    <citation type="submission" date="2017-09" db="EMBL/GenBank/DDBJ databases">
        <title>Sphingomonas ginsenosidimutans KACC 14949, whole genome shotgun sequence.</title>
        <authorList>
            <person name="Feng G."/>
            <person name="Zhu H."/>
        </authorList>
    </citation>
    <scope>NUCLEOTIDE SEQUENCE [LARGE SCALE GENOMIC DNA]</scope>
    <source>
        <strain evidence="9 10">KACC 14949</strain>
    </source>
</reference>
<keyword evidence="4 7" id="KW-0249">Electron transport</keyword>
<dbReference type="InterPro" id="IPR002109">
    <property type="entry name" value="Glutaredoxin"/>
</dbReference>
<dbReference type="AlphaFoldDB" id="A0A2A4HYL6"/>
<dbReference type="PRINTS" id="PR00160">
    <property type="entry name" value="GLUTAREDOXIN"/>
</dbReference>
<dbReference type="PANTHER" id="PTHR45694:SF18">
    <property type="entry name" value="GLUTAREDOXIN-1-RELATED"/>
    <property type="match status" value="1"/>
</dbReference>
<dbReference type="InterPro" id="IPR011767">
    <property type="entry name" value="GLR_AS"/>
</dbReference>
<accession>A0A2A4HYL6</accession>
<dbReference type="GO" id="GO:0015038">
    <property type="term" value="F:glutathione disulfide oxidoreductase activity"/>
    <property type="evidence" value="ECO:0007669"/>
    <property type="project" value="UniProtKB-UniRule"/>
</dbReference>
<evidence type="ECO:0000256" key="7">
    <source>
        <dbReference type="RuleBase" id="RU364065"/>
    </source>
</evidence>
<keyword evidence="5" id="KW-1015">Disulfide bond</keyword>
<proteinExistence type="inferred from homology"/>
<evidence type="ECO:0000256" key="6">
    <source>
        <dbReference type="ARBA" id="ARBA00023284"/>
    </source>
</evidence>
<comment type="similarity">
    <text evidence="2 7">Belongs to the glutaredoxin family.</text>
</comment>
<evidence type="ECO:0000256" key="3">
    <source>
        <dbReference type="ARBA" id="ARBA00022448"/>
    </source>
</evidence>
<dbReference type="Proteomes" id="UP000218784">
    <property type="component" value="Unassembled WGS sequence"/>
</dbReference>
<dbReference type="CDD" id="cd03418">
    <property type="entry name" value="GRX_GRXb_1_3_like"/>
    <property type="match status" value="1"/>
</dbReference>
<evidence type="ECO:0000259" key="8">
    <source>
        <dbReference type="Pfam" id="PF00462"/>
    </source>
</evidence>
<name>A0A2A4HYL6_9SPHN</name>
<dbReference type="NCBIfam" id="TIGR02181">
    <property type="entry name" value="GRX_bact"/>
    <property type="match status" value="1"/>
</dbReference>
<dbReference type="SUPFAM" id="SSF52833">
    <property type="entry name" value="Thioredoxin-like"/>
    <property type="match status" value="1"/>
</dbReference>
<dbReference type="PANTHER" id="PTHR45694">
    <property type="entry name" value="GLUTAREDOXIN 2"/>
    <property type="match status" value="1"/>
</dbReference>
<dbReference type="InterPro" id="IPR014025">
    <property type="entry name" value="Glutaredoxin_subgr"/>
</dbReference>
<comment type="function">
    <text evidence="1 7">Has a glutathione-disulfide oxidoreductase activity in the presence of NADPH and glutathione reductase. Reduces low molecular weight disulfides and proteins.</text>
</comment>
<dbReference type="Pfam" id="PF00462">
    <property type="entry name" value="Glutaredoxin"/>
    <property type="match status" value="1"/>
</dbReference>
<evidence type="ECO:0000256" key="2">
    <source>
        <dbReference type="ARBA" id="ARBA00007787"/>
    </source>
</evidence>
<dbReference type="InterPro" id="IPR036249">
    <property type="entry name" value="Thioredoxin-like_sf"/>
</dbReference>
<evidence type="ECO:0000313" key="9">
    <source>
        <dbReference type="EMBL" id="PCG08757.1"/>
    </source>
</evidence>
<organism evidence="9 10">
    <name type="scientific">Sphingomonas ginsenosidimutans</name>
    <dbReference type="NCBI Taxonomy" id="862134"/>
    <lineage>
        <taxon>Bacteria</taxon>
        <taxon>Pseudomonadati</taxon>
        <taxon>Pseudomonadota</taxon>
        <taxon>Alphaproteobacteria</taxon>
        <taxon>Sphingomonadales</taxon>
        <taxon>Sphingomonadaceae</taxon>
        <taxon>Sphingomonas</taxon>
    </lineage>
</organism>
<keyword evidence="3 7" id="KW-0813">Transport</keyword>
<gene>
    <name evidence="9" type="primary">grxC</name>
    <name evidence="9" type="ORF">COA17_11455</name>
</gene>
<dbReference type="InterPro" id="IPR011900">
    <property type="entry name" value="GRX_bact"/>
</dbReference>
<dbReference type="GO" id="GO:0005737">
    <property type="term" value="C:cytoplasm"/>
    <property type="evidence" value="ECO:0007669"/>
    <property type="project" value="TreeGrafter"/>
</dbReference>
<dbReference type="GO" id="GO:0034599">
    <property type="term" value="P:cellular response to oxidative stress"/>
    <property type="evidence" value="ECO:0007669"/>
    <property type="project" value="TreeGrafter"/>
</dbReference>
<evidence type="ECO:0000313" key="10">
    <source>
        <dbReference type="Proteomes" id="UP000218784"/>
    </source>
</evidence>
<dbReference type="PROSITE" id="PS00195">
    <property type="entry name" value="GLUTAREDOXIN_1"/>
    <property type="match status" value="1"/>
</dbReference>
<dbReference type="RefSeq" id="WP_066707476.1">
    <property type="nucleotide sequence ID" value="NZ_NWVD01000004.1"/>
</dbReference>
<evidence type="ECO:0000256" key="5">
    <source>
        <dbReference type="ARBA" id="ARBA00023157"/>
    </source>
</evidence>
<keyword evidence="7" id="KW-0963">Cytoplasm</keyword>
<dbReference type="Gene3D" id="3.40.30.10">
    <property type="entry name" value="Glutaredoxin"/>
    <property type="match status" value="1"/>
</dbReference>
<evidence type="ECO:0000256" key="4">
    <source>
        <dbReference type="ARBA" id="ARBA00022982"/>
    </source>
</evidence>
<protein>
    <recommendedName>
        <fullName evidence="7">Glutaredoxin</fullName>
    </recommendedName>
</protein>
<evidence type="ECO:0000256" key="1">
    <source>
        <dbReference type="ARBA" id="ARBA00002549"/>
    </source>
</evidence>
<sequence>MAQVEIYTKAFCPYCARAMNLLSSKGVAPEETDITMDRGKREEMIQRANGRTTVPQIFIDGAHVGGSDDLAALERDGKLDAMLAG</sequence>
<dbReference type="GO" id="GO:0045454">
    <property type="term" value="P:cell redox homeostasis"/>
    <property type="evidence" value="ECO:0007669"/>
    <property type="project" value="InterPro"/>
</dbReference>